<dbReference type="RefSeq" id="WP_074876996.1">
    <property type="nucleotide sequence ID" value="NZ_FNTF01000002.1"/>
</dbReference>
<organism evidence="2 3">
    <name type="scientific">Pseudomonas frederiksbergensis</name>
    <dbReference type="NCBI Taxonomy" id="104087"/>
    <lineage>
        <taxon>Bacteria</taxon>
        <taxon>Pseudomonadati</taxon>
        <taxon>Pseudomonadota</taxon>
        <taxon>Gammaproteobacteria</taxon>
        <taxon>Pseudomonadales</taxon>
        <taxon>Pseudomonadaceae</taxon>
        <taxon>Pseudomonas</taxon>
    </lineage>
</organism>
<proteinExistence type="predicted"/>
<evidence type="ECO:0000313" key="2">
    <source>
        <dbReference type="EMBL" id="SED76924.1"/>
    </source>
</evidence>
<gene>
    <name evidence="2" type="ORF">SAMN04490185_4148</name>
</gene>
<protein>
    <submittedName>
        <fullName evidence="2">Uncharacterized protein</fullName>
    </submittedName>
</protein>
<dbReference type="AlphaFoldDB" id="A0A1H5DDI6"/>
<evidence type="ECO:0000313" key="3">
    <source>
        <dbReference type="Proteomes" id="UP000183114"/>
    </source>
</evidence>
<feature type="region of interest" description="Disordered" evidence="1">
    <location>
        <begin position="187"/>
        <end position="214"/>
    </location>
</feature>
<dbReference type="Proteomes" id="UP000183114">
    <property type="component" value="Unassembled WGS sequence"/>
</dbReference>
<evidence type="ECO:0000256" key="1">
    <source>
        <dbReference type="SAM" id="MobiDB-lite"/>
    </source>
</evidence>
<reference evidence="2 3" key="1">
    <citation type="submission" date="2016-10" db="EMBL/GenBank/DDBJ databases">
        <authorList>
            <person name="de Groot N.N."/>
        </authorList>
    </citation>
    <scope>NUCLEOTIDE SEQUENCE [LARGE SCALE GENOMIC DNA]</scope>
    <source>
        <strain evidence="2 3">BS3655</strain>
    </source>
</reference>
<name>A0A1H5DDI6_9PSED</name>
<sequence length="334" mass="38710">MSYLTRICGNASNWQYPTKSAAEAPDTFYSQHGYGHEEWLFRFEWQIGGWQYGFLQGVNKGWESRLARGERAGDVVLYTLTPQGRRYVARIRHIEFLDDAQGVAALDHYKRLGWYDRMLQEIDAVNGDKSGLGNGEWAPYVLNVRFRPEDVEWYPPNTFAEAGDPVQQYNRYQLIELNHEASLPETVGTRRPARTGQILPPTQDSYFTSGGSGRECSPEHGMMQAALHEELKIEFPESNIVFEENFIDVTVTTEKEKILFEVKSDFCTRRVLRLAIGQLLEYAYYWDEPSEKAVRLVAVGRTRLSPEDERYLKYLTEKLNLPLEYRRVRLPSEV</sequence>
<feature type="compositionally biased region" description="Polar residues" evidence="1">
    <location>
        <begin position="200"/>
        <end position="209"/>
    </location>
</feature>
<accession>A0A1H5DDI6</accession>
<dbReference type="EMBL" id="FNTF01000002">
    <property type="protein sequence ID" value="SED76924.1"/>
    <property type="molecule type" value="Genomic_DNA"/>
</dbReference>